<keyword evidence="2" id="KW-1185">Reference proteome</keyword>
<dbReference type="Proteomes" id="UP000604825">
    <property type="component" value="Unassembled WGS sequence"/>
</dbReference>
<dbReference type="EMBL" id="CAJGYO010000002">
    <property type="protein sequence ID" value="CAD6214097.1"/>
    <property type="molecule type" value="Genomic_DNA"/>
</dbReference>
<organism evidence="1 2">
    <name type="scientific">Miscanthus lutarioriparius</name>
    <dbReference type="NCBI Taxonomy" id="422564"/>
    <lineage>
        <taxon>Eukaryota</taxon>
        <taxon>Viridiplantae</taxon>
        <taxon>Streptophyta</taxon>
        <taxon>Embryophyta</taxon>
        <taxon>Tracheophyta</taxon>
        <taxon>Spermatophyta</taxon>
        <taxon>Magnoliopsida</taxon>
        <taxon>Liliopsida</taxon>
        <taxon>Poales</taxon>
        <taxon>Poaceae</taxon>
        <taxon>PACMAD clade</taxon>
        <taxon>Panicoideae</taxon>
        <taxon>Andropogonodae</taxon>
        <taxon>Andropogoneae</taxon>
        <taxon>Saccharinae</taxon>
        <taxon>Miscanthus</taxon>
    </lineage>
</organism>
<accession>A0A811N368</accession>
<reference evidence="1" key="1">
    <citation type="submission" date="2020-10" db="EMBL/GenBank/DDBJ databases">
        <authorList>
            <person name="Han B."/>
            <person name="Lu T."/>
            <person name="Zhao Q."/>
            <person name="Huang X."/>
            <person name="Zhao Y."/>
        </authorList>
    </citation>
    <scope>NUCLEOTIDE SEQUENCE</scope>
</reference>
<evidence type="ECO:0000313" key="1">
    <source>
        <dbReference type="EMBL" id="CAD6214097.1"/>
    </source>
</evidence>
<proteinExistence type="predicted"/>
<protein>
    <submittedName>
        <fullName evidence="1">Uncharacterized protein</fullName>
    </submittedName>
</protein>
<comment type="caution">
    <text evidence="1">The sequence shown here is derived from an EMBL/GenBank/DDBJ whole genome shotgun (WGS) entry which is preliminary data.</text>
</comment>
<gene>
    <name evidence="1" type="ORF">NCGR_LOCUS9554</name>
</gene>
<name>A0A811N368_9POAL</name>
<dbReference type="AlphaFoldDB" id="A0A811N368"/>
<evidence type="ECO:0000313" key="2">
    <source>
        <dbReference type="Proteomes" id="UP000604825"/>
    </source>
</evidence>
<sequence length="145" mass="16799">MSMSPSPYAAVKREINVEEPTLTRRRSGGTTHLSGNRRHDSFKETYRMSFVPSCLCTLKPLYHHSDKLPNYHIQKPLLPFRETSKLSYEEPFEFPNYHMKSHLNEAVGRDHILFLWNLVTFLHSEGIFNASRLAVRVQARGATIL</sequence>